<evidence type="ECO:0000313" key="5">
    <source>
        <dbReference type="Proteomes" id="UP001218246"/>
    </source>
</evidence>
<dbReference type="CDD" id="cd01448">
    <property type="entry name" value="TST_Repeat_1"/>
    <property type="match status" value="1"/>
</dbReference>
<dbReference type="InterPro" id="IPR045078">
    <property type="entry name" value="TST/MPST-like"/>
</dbReference>
<dbReference type="EMBL" id="JARULN010000001">
    <property type="protein sequence ID" value="MDG5752837.1"/>
    <property type="molecule type" value="Genomic_DNA"/>
</dbReference>
<gene>
    <name evidence="4" type="ORF">P6P90_02325</name>
</gene>
<keyword evidence="2" id="KW-0677">Repeat</keyword>
<dbReference type="Gene3D" id="3.40.250.10">
    <property type="entry name" value="Rhodanese-like domain"/>
    <property type="match status" value="2"/>
</dbReference>
<comment type="caution">
    <text evidence="4">The sequence shown here is derived from an EMBL/GenBank/DDBJ whole genome shotgun (WGS) entry which is preliminary data.</text>
</comment>
<dbReference type="GO" id="GO:0016740">
    <property type="term" value="F:transferase activity"/>
    <property type="evidence" value="ECO:0007669"/>
    <property type="project" value="UniProtKB-KW"/>
</dbReference>
<evidence type="ECO:0000313" key="4">
    <source>
        <dbReference type="EMBL" id="MDG5752837.1"/>
    </source>
</evidence>
<evidence type="ECO:0000256" key="1">
    <source>
        <dbReference type="ARBA" id="ARBA00022679"/>
    </source>
</evidence>
<evidence type="ECO:0000259" key="3">
    <source>
        <dbReference type="PROSITE" id="PS50206"/>
    </source>
</evidence>
<reference evidence="4 5" key="1">
    <citation type="submission" date="2023-04" db="EMBL/GenBank/DDBJ databases">
        <title>Ectobacillus antri isolated from activated sludge.</title>
        <authorList>
            <person name="Yan P."/>
            <person name="Liu X."/>
        </authorList>
    </citation>
    <scope>NUCLEOTIDE SEQUENCE [LARGE SCALE GENOMIC DNA]</scope>
    <source>
        <strain evidence="4 5">C18H</strain>
    </source>
</reference>
<accession>A0ABT6H0S9</accession>
<dbReference type="PANTHER" id="PTHR11364">
    <property type="entry name" value="THIOSULFATE SULFERTANSFERASE"/>
    <property type="match status" value="1"/>
</dbReference>
<dbReference type="Pfam" id="PF00581">
    <property type="entry name" value="Rhodanese"/>
    <property type="match status" value="2"/>
</dbReference>
<dbReference type="Proteomes" id="UP001218246">
    <property type="component" value="Unassembled WGS sequence"/>
</dbReference>
<dbReference type="InterPro" id="IPR036873">
    <property type="entry name" value="Rhodanese-like_dom_sf"/>
</dbReference>
<dbReference type="PANTHER" id="PTHR11364:SF27">
    <property type="entry name" value="SULFURTRANSFERASE"/>
    <property type="match status" value="1"/>
</dbReference>
<keyword evidence="1 4" id="KW-0808">Transferase</keyword>
<feature type="domain" description="Rhodanese" evidence="3">
    <location>
        <begin position="15"/>
        <end position="134"/>
    </location>
</feature>
<organism evidence="4 5">
    <name type="scientific">Ectobacillus antri</name>
    <dbReference type="NCBI Taxonomy" id="2486280"/>
    <lineage>
        <taxon>Bacteria</taxon>
        <taxon>Bacillati</taxon>
        <taxon>Bacillota</taxon>
        <taxon>Bacilli</taxon>
        <taxon>Bacillales</taxon>
        <taxon>Bacillaceae</taxon>
        <taxon>Ectobacillus</taxon>
    </lineage>
</organism>
<dbReference type="EC" id="2.8.1.-" evidence="4"/>
<feature type="domain" description="Rhodanese" evidence="3">
    <location>
        <begin position="165"/>
        <end position="275"/>
    </location>
</feature>
<dbReference type="InterPro" id="IPR001763">
    <property type="entry name" value="Rhodanese-like_dom"/>
</dbReference>
<keyword evidence="5" id="KW-1185">Reference proteome</keyword>
<dbReference type="SMART" id="SM00450">
    <property type="entry name" value="RHOD"/>
    <property type="match status" value="2"/>
</dbReference>
<dbReference type="RefSeq" id="WP_124563938.1">
    <property type="nucleotide sequence ID" value="NZ_JARRRY010000001.1"/>
</dbReference>
<protein>
    <submittedName>
        <fullName evidence="4">Sulfurtransferase</fullName>
        <ecNumber evidence="4">2.8.1.-</ecNumber>
    </submittedName>
</protein>
<sequence>MHYTVEATWLKNHLQDESVRIIDCRFNLANAGYGEEAYQEEHIVNALYMHLERDLSGPIGTYGGRHPLPDLELFMDKLSDAGIDEDTTVVAYDSQHGAMASRLWWLLTYLGHKKVYVLNGGFLHWKQLNLPTTHQVPVFTRKNFIAYPQHDMLVQMQDIKKRIDGRSAFVLIDSREPNRYKGIEEPIDKKAGHIPTARNYFWKEGVTAEGMFHATSQQEARFADINKDEEVIVYCGSGVTACPNVLALKEAGFQNVKLYAGSWSDWISYEDNPIVQKQ</sequence>
<proteinExistence type="predicted"/>
<dbReference type="SUPFAM" id="SSF52821">
    <property type="entry name" value="Rhodanese/Cell cycle control phosphatase"/>
    <property type="match status" value="2"/>
</dbReference>
<name>A0ABT6H0S9_9BACI</name>
<dbReference type="PROSITE" id="PS50206">
    <property type="entry name" value="RHODANESE_3"/>
    <property type="match status" value="2"/>
</dbReference>
<dbReference type="CDD" id="cd01449">
    <property type="entry name" value="TST_Repeat_2"/>
    <property type="match status" value="1"/>
</dbReference>
<evidence type="ECO:0000256" key="2">
    <source>
        <dbReference type="ARBA" id="ARBA00022737"/>
    </source>
</evidence>